<feature type="transmembrane region" description="Helical" evidence="1">
    <location>
        <begin position="46"/>
        <end position="63"/>
    </location>
</feature>
<dbReference type="AlphaFoldDB" id="A0A284VMJ2"/>
<keyword evidence="1" id="KW-0812">Transmembrane</keyword>
<gene>
    <name evidence="2" type="ORF">MNV_180049</name>
</gene>
<keyword evidence="1" id="KW-1133">Transmembrane helix</keyword>
<protein>
    <submittedName>
        <fullName evidence="2">Uncharacterized protein</fullName>
    </submittedName>
</protein>
<dbReference type="EMBL" id="FZMP01000090">
    <property type="protein sequence ID" value="SNQ60417.1"/>
    <property type="molecule type" value="Genomic_DNA"/>
</dbReference>
<keyword evidence="3" id="KW-1185">Reference proteome</keyword>
<feature type="transmembrane region" description="Helical" evidence="1">
    <location>
        <begin position="12"/>
        <end position="31"/>
    </location>
</feature>
<proteinExistence type="predicted"/>
<reference evidence="3" key="1">
    <citation type="submission" date="2017-06" db="EMBL/GenBank/DDBJ databases">
        <authorList>
            <person name="Cremers G."/>
        </authorList>
    </citation>
    <scope>NUCLEOTIDE SEQUENCE [LARGE SCALE GENOMIC DNA]</scope>
</reference>
<evidence type="ECO:0000313" key="2">
    <source>
        <dbReference type="EMBL" id="SNQ60417.1"/>
    </source>
</evidence>
<evidence type="ECO:0000256" key="1">
    <source>
        <dbReference type="SAM" id="Phobius"/>
    </source>
</evidence>
<organism evidence="2 3">
    <name type="scientific">Candidatus Methanoperedens nitratireducens</name>
    <dbReference type="NCBI Taxonomy" id="1392998"/>
    <lineage>
        <taxon>Archaea</taxon>
        <taxon>Methanobacteriati</taxon>
        <taxon>Methanobacteriota</taxon>
        <taxon>Stenosarchaea group</taxon>
        <taxon>Methanomicrobia</taxon>
        <taxon>Methanosarcinales</taxon>
        <taxon>ANME-2 cluster</taxon>
        <taxon>Candidatus Methanoperedentaceae</taxon>
        <taxon>Candidatus Methanoperedens</taxon>
    </lineage>
</organism>
<dbReference type="Proteomes" id="UP000218615">
    <property type="component" value="Unassembled WGS sequence"/>
</dbReference>
<evidence type="ECO:0000313" key="3">
    <source>
        <dbReference type="Proteomes" id="UP000218615"/>
    </source>
</evidence>
<keyword evidence="1" id="KW-0472">Membrane</keyword>
<name>A0A284VMJ2_9EURY</name>
<sequence length="89" mass="10382">MLKRDSSPGGNEFHSYSAHSFTYVWCFYIILNLRDYHVGLDNDHPVYSPCNMLALIAFINFGYQNKGGYQRILKIIGNFFRTSVTCYNR</sequence>
<accession>A0A284VMJ2</accession>